<comment type="caution">
    <text evidence="1">The sequence shown here is derived from an EMBL/GenBank/DDBJ whole genome shotgun (WGS) entry which is preliminary data.</text>
</comment>
<organism evidence="1 2">
    <name type="scientific">Phocaeicola dorei</name>
    <dbReference type="NCBI Taxonomy" id="357276"/>
    <lineage>
        <taxon>Bacteria</taxon>
        <taxon>Pseudomonadati</taxon>
        <taxon>Bacteroidota</taxon>
        <taxon>Bacteroidia</taxon>
        <taxon>Bacteroidales</taxon>
        <taxon>Bacteroidaceae</taxon>
        <taxon>Phocaeicola</taxon>
    </lineage>
</organism>
<accession>A0AAX2R5T6</accession>
<proteinExistence type="predicted"/>
<gene>
    <name evidence="1" type="ORF">E1J06_14635</name>
</gene>
<evidence type="ECO:0000313" key="2">
    <source>
        <dbReference type="Proteomes" id="UP000294834"/>
    </source>
</evidence>
<dbReference type="Proteomes" id="UP000294834">
    <property type="component" value="Unassembled WGS sequence"/>
</dbReference>
<dbReference type="AlphaFoldDB" id="A0AAX2R5T6"/>
<reference evidence="1 2" key="1">
    <citation type="journal article" date="2019" name="Nat. Microbiol.">
        <title>Genomic variation and strain-specific functional adaptation in the human gut microbiome during early life.</title>
        <authorList>
            <person name="Vatanen T."/>
            <person name="Plichta D.R."/>
            <person name="Somani J."/>
            <person name="Munch P.C."/>
            <person name="Arthur T.D."/>
            <person name="Hall A.B."/>
            <person name="Rudolf S."/>
            <person name="Oakeley E.J."/>
            <person name="Ke X."/>
            <person name="Young R.A."/>
            <person name="Haiser H.J."/>
            <person name="Kolde R."/>
            <person name="Yassour M."/>
            <person name="Luopajarvi K."/>
            <person name="Siljander H."/>
            <person name="Virtanen S.M."/>
            <person name="Ilonen J."/>
            <person name="Uibo R."/>
            <person name="Tillmann V."/>
            <person name="Mokurov S."/>
            <person name="Dorshakova N."/>
            <person name="Porter J.A."/>
            <person name="McHardy A.C."/>
            <person name="Lahdesmaki H."/>
            <person name="Vlamakis H."/>
            <person name="Huttenhower C."/>
            <person name="Knip M."/>
            <person name="Xavier R.J."/>
        </authorList>
    </citation>
    <scope>NUCLEOTIDE SEQUENCE [LARGE SCALE GENOMIC DNA]</scope>
    <source>
        <strain evidence="1 2">RJX1052</strain>
    </source>
</reference>
<sequence>MKTKTNKAISLLQCGDLKAALAISSTFRIGFTKEERRTLKIAYECLSGNAGFYQQIGIDTNSEIEKSKSILLSKYMLKSAP</sequence>
<dbReference type="EMBL" id="SLTX01000001">
    <property type="protein sequence ID" value="TDB08519.1"/>
    <property type="molecule type" value="Genomic_DNA"/>
</dbReference>
<dbReference type="RefSeq" id="WP_134770227.1">
    <property type="nucleotide sequence ID" value="NZ_JAFBJF010000017.1"/>
</dbReference>
<name>A0AAX2R5T6_9BACT</name>
<protein>
    <submittedName>
        <fullName evidence="1">Uncharacterized protein</fullName>
    </submittedName>
</protein>
<evidence type="ECO:0000313" key="1">
    <source>
        <dbReference type="EMBL" id="TDB08519.1"/>
    </source>
</evidence>